<protein>
    <submittedName>
        <fullName evidence="1">Uncharacterized protein</fullName>
    </submittedName>
</protein>
<dbReference type="Proteomes" id="UP000516160">
    <property type="component" value="Chromosome"/>
</dbReference>
<dbReference type="EMBL" id="CP058559">
    <property type="protein sequence ID" value="QNO15486.1"/>
    <property type="molecule type" value="Genomic_DNA"/>
</dbReference>
<dbReference type="KEGG" id="acae:HYG86_12270"/>
<dbReference type="AlphaFoldDB" id="A0A7G9W9X4"/>
<dbReference type="RefSeq" id="WP_213165848.1">
    <property type="nucleotide sequence ID" value="NZ_CP058559.1"/>
</dbReference>
<evidence type="ECO:0000313" key="1">
    <source>
        <dbReference type="EMBL" id="QNO15486.1"/>
    </source>
</evidence>
<keyword evidence="2" id="KW-1185">Reference proteome</keyword>
<reference evidence="1 2" key="1">
    <citation type="submission" date="2020-07" db="EMBL/GenBank/DDBJ databases">
        <title>Alkalicella. sp. LB2 genome.</title>
        <authorList>
            <person name="Postec A."/>
            <person name="Quemeneur M."/>
        </authorList>
    </citation>
    <scope>NUCLEOTIDE SEQUENCE [LARGE SCALE GENOMIC DNA]</scope>
    <source>
        <strain evidence="1 2">LB2</strain>
    </source>
</reference>
<name>A0A7G9W9X4_ALKCA</name>
<proteinExistence type="predicted"/>
<gene>
    <name evidence="1" type="ORF">HYG86_12270</name>
</gene>
<evidence type="ECO:0000313" key="2">
    <source>
        <dbReference type="Proteomes" id="UP000516160"/>
    </source>
</evidence>
<organism evidence="1 2">
    <name type="scientific">Alkalicella caledoniensis</name>
    <dbReference type="NCBI Taxonomy" id="2731377"/>
    <lineage>
        <taxon>Bacteria</taxon>
        <taxon>Bacillati</taxon>
        <taxon>Bacillota</taxon>
        <taxon>Clostridia</taxon>
        <taxon>Eubacteriales</taxon>
        <taxon>Proteinivoracaceae</taxon>
        <taxon>Alkalicella</taxon>
    </lineage>
</organism>
<sequence>MRANVLKVLSLSFSILLVVGSLFFSPTQLKVFANETVVENVLPLTPKDETVYGILDNYGSVESVYVVNYFRVPVNGTYIDYGEYEYVENMTNTVKEIINGDEIKWTLNKNPEGFYYKGKMLSKELPWQVDIGYKLNGAKLLSKS</sequence>
<accession>A0A7G9W9X4</accession>